<feature type="domain" description="NADH-Ubiquinone oxidoreductase (complex I) chain 5 N-terminal" evidence="9">
    <location>
        <begin position="68"/>
        <end position="118"/>
    </location>
</feature>
<name>A0A938XXV8_9BACL</name>
<dbReference type="AlphaFoldDB" id="A0A938XXV8"/>
<evidence type="ECO:0000256" key="3">
    <source>
        <dbReference type="ARBA" id="ARBA00022692"/>
    </source>
</evidence>
<evidence type="ECO:0000256" key="1">
    <source>
        <dbReference type="ARBA" id="ARBA00004651"/>
    </source>
</evidence>
<sequence>MDTILHYAWLIPLFPLFAFIVLVSFGRQLRGGASSVGILAAALSCVLALVIGWQSYQGAASEKVLVEWMNIRDTVIRVGYEINSLNAMMLVIISVVSLLVQIYSKEYMRDDERVPVYYQYLSLFAFSMMALVLSPNLLQLYIFWELVGVCSFLLIGYHFSKPKAMLAAKKAFIVTRIGDVGLLIAIILLFWWTGSFEYSEIFKTVALGKMEPWMTTLTAVLIFVGAVGKSGQFPLHTWLPDAMEGPTPVSALIHAATMVAAGVYLVAATYPLFLDSQTALDIVAYTGGFTAIFAALIGLTQTDIKRVLAYSTISQLGYMMLALGVAGAIGYTAGVFHLFTHAFFKALLFLAAGSVIHAVHTQDLFQMGGLLKKMPVTGIAFLIGCLAIAGIPPFSGYWSKEEIISAVYSAQRADLLWIAVITVFLTSFYMFRLFFLTFTGKAVSQAISRAKDPSAVMRIPLLVLAVLAVLSGFLNMPFAPLLENWQLAGDVGESIHFAMPEAAELHAPWLSVVSVLVSLAGIVLAYLIYVKKAIAATWIARPLPWLYRLSNRAFYLDEIYRYGLAVPLRGIGMLLDLFDHYLIGGLVQLAVKLANGLGGLHARLQSGQMQTYGLIVLLGIVLLLIGITTQGGVSFGQ</sequence>
<dbReference type="Gene3D" id="1.20.5.2700">
    <property type="match status" value="1"/>
</dbReference>
<evidence type="ECO:0000256" key="7">
    <source>
        <dbReference type="SAM" id="Phobius"/>
    </source>
</evidence>
<keyword evidence="3 6" id="KW-0812">Transmembrane</keyword>
<feature type="transmembrane region" description="Helical" evidence="7">
    <location>
        <begin position="415"/>
        <end position="435"/>
    </location>
</feature>
<evidence type="ECO:0000256" key="6">
    <source>
        <dbReference type="RuleBase" id="RU000320"/>
    </source>
</evidence>
<dbReference type="InterPro" id="IPR001750">
    <property type="entry name" value="ND/Mrp_TM"/>
</dbReference>
<feature type="transmembrane region" description="Helical" evidence="7">
    <location>
        <begin position="37"/>
        <end position="56"/>
    </location>
</feature>
<feature type="transmembrane region" description="Helical" evidence="7">
    <location>
        <begin position="116"/>
        <end position="134"/>
    </location>
</feature>
<dbReference type="GO" id="GO:0005886">
    <property type="term" value="C:plasma membrane"/>
    <property type="evidence" value="ECO:0007669"/>
    <property type="project" value="UniProtKB-SubCell"/>
</dbReference>
<feature type="transmembrane region" description="Helical" evidence="7">
    <location>
        <begin position="249"/>
        <end position="270"/>
    </location>
</feature>
<evidence type="ECO:0000313" key="11">
    <source>
        <dbReference type="Proteomes" id="UP000717624"/>
    </source>
</evidence>
<dbReference type="NCBIfam" id="TIGR01974">
    <property type="entry name" value="NDH_I_L"/>
    <property type="match status" value="1"/>
</dbReference>
<accession>A0A938XXV8</accession>
<evidence type="ECO:0000259" key="9">
    <source>
        <dbReference type="Pfam" id="PF00662"/>
    </source>
</evidence>
<dbReference type="NCBIfam" id="NF005141">
    <property type="entry name" value="PRK06590.1"/>
    <property type="match status" value="1"/>
</dbReference>
<feature type="transmembrane region" description="Helical" evidence="7">
    <location>
        <begin position="376"/>
        <end position="395"/>
    </location>
</feature>
<dbReference type="Proteomes" id="UP000717624">
    <property type="component" value="Unassembled WGS sequence"/>
</dbReference>
<feature type="transmembrane region" description="Helical" evidence="7">
    <location>
        <begin position="335"/>
        <end position="356"/>
    </location>
</feature>
<dbReference type="GO" id="GO:0003954">
    <property type="term" value="F:NADH dehydrogenase activity"/>
    <property type="evidence" value="ECO:0007669"/>
    <property type="project" value="TreeGrafter"/>
</dbReference>
<dbReference type="PRINTS" id="PR01434">
    <property type="entry name" value="NADHDHGNASE5"/>
</dbReference>
<organism evidence="10 11">
    <name type="scientific">Brevibacillus fulvus</name>
    <dbReference type="NCBI Taxonomy" id="1125967"/>
    <lineage>
        <taxon>Bacteria</taxon>
        <taxon>Bacillati</taxon>
        <taxon>Bacillota</taxon>
        <taxon>Bacilli</taxon>
        <taxon>Bacillales</taxon>
        <taxon>Paenibacillaceae</taxon>
        <taxon>Brevibacillus</taxon>
    </lineage>
</organism>
<comment type="similarity">
    <text evidence="2">Belongs to the CPA3 antiporters (TC 2.A.63) subunit A family.</text>
</comment>
<feature type="transmembrane region" description="Helical" evidence="7">
    <location>
        <begin position="171"/>
        <end position="192"/>
    </location>
</feature>
<dbReference type="PRINTS" id="PR01435">
    <property type="entry name" value="NPOXDRDTASE5"/>
</dbReference>
<feature type="transmembrane region" description="Helical" evidence="7">
    <location>
        <begin position="307"/>
        <end position="329"/>
    </location>
</feature>
<feature type="transmembrane region" description="Helical" evidence="7">
    <location>
        <begin position="85"/>
        <end position="104"/>
    </location>
</feature>
<keyword evidence="11" id="KW-1185">Reference proteome</keyword>
<evidence type="ECO:0000256" key="4">
    <source>
        <dbReference type="ARBA" id="ARBA00022989"/>
    </source>
</evidence>
<evidence type="ECO:0000313" key="10">
    <source>
        <dbReference type="EMBL" id="MBM7590169.1"/>
    </source>
</evidence>
<proteinExistence type="inferred from homology"/>
<evidence type="ECO:0000259" key="8">
    <source>
        <dbReference type="Pfam" id="PF00361"/>
    </source>
</evidence>
<dbReference type="PANTHER" id="PTHR42829:SF2">
    <property type="entry name" value="NADH-UBIQUINONE OXIDOREDUCTASE CHAIN 5"/>
    <property type="match status" value="1"/>
</dbReference>
<dbReference type="InterPro" id="IPR018393">
    <property type="entry name" value="NADHpl_OxRdtase_5_subgr"/>
</dbReference>
<comment type="subcellular location">
    <subcellularLocation>
        <location evidence="1">Cell membrane</location>
        <topology evidence="1">Multi-pass membrane protein</topology>
    </subcellularLocation>
    <subcellularLocation>
        <location evidence="6">Membrane</location>
        <topology evidence="6">Multi-pass membrane protein</topology>
    </subcellularLocation>
</comment>
<feature type="transmembrane region" description="Helical" evidence="7">
    <location>
        <begin position="140"/>
        <end position="159"/>
    </location>
</feature>
<protein>
    <submittedName>
        <fullName evidence="10">NADH-quinone oxidoreductase subunit L</fullName>
    </submittedName>
</protein>
<comment type="caution">
    <text evidence="10">The sequence shown here is derived from an EMBL/GenBank/DDBJ whole genome shotgun (WGS) entry which is preliminary data.</text>
</comment>
<dbReference type="RefSeq" id="WP_204517887.1">
    <property type="nucleotide sequence ID" value="NZ_BAABIN010000020.1"/>
</dbReference>
<dbReference type="EMBL" id="JAFBEB010000005">
    <property type="protein sequence ID" value="MBM7590169.1"/>
    <property type="molecule type" value="Genomic_DNA"/>
</dbReference>
<evidence type="ECO:0000256" key="2">
    <source>
        <dbReference type="ARBA" id="ARBA00008483"/>
    </source>
</evidence>
<feature type="transmembrane region" description="Helical" evidence="7">
    <location>
        <begin position="612"/>
        <end position="633"/>
    </location>
</feature>
<keyword evidence="5 7" id="KW-0472">Membrane</keyword>
<feature type="transmembrane region" description="Helical" evidence="7">
    <location>
        <begin position="282"/>
        <end position="300"/>
    </location>
</feature>
<reference evidence="10" key="1">
    <citation type="submission" date="2021-01" db="EMBL/GenBank/DDBJ databases">
        <title>Genomic Encyclopedia of Type Strains, Phase IV (KMG-IV): sequencing the most valuable type-strain genomes for metagenomic binning, comparative biology and taxonomic classification.</title>
        <authorList>
            <person name="Goeker M."/>
        </authorList>
    </citation>
    <scope>NUCLEOTIDE SEQUENCE</scope>
    <source>
        <strain evidence="10">DSM 25523</strain>
    </source>
</reference>
<feature type="transmembrane region" description="Helical" evidence="7">
    <location>
        <begin position="212"/>
        <end position="228"/>
    </location>
</feature>
<dbReference type="GO" id="GO:0015990">
    <property type="term" value="P:electron transport coupled proton transport"/>
    <property type="evidence" value="ECO:0007669"/>
    <property type="project" value="TreeGrafter"/>
</dbReference>
<evidence type="ECO:0000256" key="5">
    <source>
        <dbReference type="ARBA" id="ARBA00023136"/>
    </source>
</evidence>
<feature type="transmembrane region" description="Helical" evidence="7">
    <location>
        <begin position="509"/>
        <end position="529"/>
    </location>
</feature>
<dbReference type="GO" id="GO:0042773">
    <property type="term" value="P:ATP synthesis coupled electron transport"/>
    <property type="evidence" value="ECO:0007669"/>
    <property type="project" value="InterPro"/>
</dbReference>
<dbReference type="InterPro" id="IPR001516">
    <property type="entry name" value="Proton_antipo_N"/>
</dbReference>
<feature type="domain" description="NADH:quinone oxidoreductase/Mrp antiporter transmembrane" evidence="8">
    <location>
        <begin position="134"/>
        <end position="426"/>
    </location>
</feature>
<dbReference type="GO" id="GO:0008137">
    <property type="term" value="F:NADH dehydrogenase (ubiquinone) activity"/>
    <property type="evidence" value="ECO:0007669"/>
    <property type="project" value="InterPro"/>
</dbReference>
<dbReference type="Pfam" id="PF00361">
    <property type="entry name" value="Proton_antipo_M"/>
    <property type="match status" value="1"/>
</dbReference>
<dbReference type="PANTHER" id="PTHR42829">
    <property type="entry name" value="NADH-UBIQUINONE OXIDOREDUCTASE CHAIN 5"/>
    <property type="match status" value="1"/>
</dbReference>
<gene>
    <name evidence="10" type="ORF">JOD01_001773</name>
</gene>
<feature type="transmembrane region" description="Helical" evidence="7">
    <location>
        <begin position="455"/>
        <end position="474"/>
    </location>
</feature>
<keyword evidence="4 7" id="KW-1133">Transmembrane helix</keyword>
<dbReference type="InterPro" id="IPR003945">
    <property type="entry name" value="NU5C-like"/>
</dbReference>
<feature type="transmembrane region" description="Helical" evidence="7">
    <location>
        <begin position="6"/>
        <end position="25"/>
    </location>
</feature>
<dbReference type="Pfam" id="PF00662">
    <property type="entry name" value="Proton_antipo_N"/>
    <property type="match status" value="1"/>
</dbReference>